<protein>
    <submittedName>
        <fullName evidence="3">AAA family ATPase</fullName>
    </submittedName>
    <submittedName>
        <fullName evidence="2">ATP-binding protein</fullName>
    </submittedName>
</protein>
<evidence type="ECO:0000313" key="4">
    <source>
        <dbReference type="Proteomes" id="UP001208534"/>
    </source>
</evidence>
<evidence type="ECO:0000313" key="2">
    <source>
        <dbReference type="EMBL" id="MCU4397559.1"/>
    </source>
</evidence>
<keyword evidence="2" id="KW-0547">Nucleotide-binding</keyword>
<dbReference type="Gene3D" id="3.40.50.300">
    <property type="entry name" value="P-loop containing nucleotide triphosphate hydrolases"/>
    <property type="match status" value="1"/>
</dbReference>
<dbReference type="PANTHER" id="PTHR32182:SF22">
    <property type="entry name" value="ATP-DEPENDENT ENDONUCLEASE, OLD FAMILY-RELATED"/>
    <property type="match status" value="1"/>
</dbReference>
<reference evidence="2" key="1">
    <citation type="submission" date="2021-06" db="EMBL/GenBank/DDBJ databases">
        <title>Propagation of a rapidly emergent carbapenem-resistant Acinetobacter baumannii lineage by various extra-hospital transmission networks.</title>
        <authorList>
            <person name="Calix J."/>
        </authorList>
    </citation>
    <scope>NUCLEOTIDE SEQUENCE</scope>
    <source>
        <strain evidence="2">WU_MDCI_Aw63</strain>
    </source>
</reference>
<evidence type="ECO:0000313" key="3">
    <source>
        <dbReference type="EMBL" id="MEK0253132.1"/>
    </source>
</evidence>
<accession>A0AAW5RDH1</accession>
<reference evidence="3 5" key="2">
    <citation type="submission" date="2024-03" db="EMBL/GenBank/DDBJ databases">
        <title>Cross-transmission of Acinetobacter junii carrying blaOXA-58 in a neonatal intensive care unit.</title>
        <authorList>
            <person name="Bour M."/>
            <person name="Potron A."/>
            <person name="Lecointe D."/>
        </authorList>
    </citation>
    <scope>NUCLEOTIDE SEQUENCE [LARGE SCALE GENOMIC DNA]</scope>
    <source>
        <strain evidence="3 5">21A3096 case 1</strain>
    </source>
</reference>
<dbReference type="InterPro" id="IPR027417">
    <property type="entry name" value="P-loop_NTPase"/>
</dbReference>
<dbReference type="RefSeq" id="WP_004909957.1">
    <property type="nucleotide sequence ID" value="NZ_BBSD01000039.1"/>
</dbReference>
<dbReference type="CDD" id="cd00267">
    <property type="entry name" value="ABC_ATPase"/>
    <property type="match status" value="1"/>
</dbReference>
<dbReference type="GO" id="GO:0016887">
    <property type="term" value="F:ATP hydrolysis activity"/>
    <property type="evidence" value="ECO:0007669"/>
    <property type="project" value="InterPro"/>
</dbReference>
<organism evidence="2 4">
    <name type="scientific">Acinetobacter junii</name>
    <dbReference type="NCBI Taxonomy" id="40215"/>
    <lineage>
        <taxon>Bacteria</taxon>
        <taxon>Pseudomonadati</taxon>
        <taxon>Pseudomonadota</taxon>
        <taxon>Gammaproteobacteria</taxon>
        <taxon>Moraxellales</taxon>
        <taxon>Moraxellaceae</taxon>
        <taxon>Acinetobacter</taxon>
    </lineage>
</organism>
<evidence type="ECO:0000313" key="5">
    <source>
        <dbReference type="Proteomes" id="UP001498501"/>
    </source>
</evidence>
<dbReference type="EMBL" id="JBBMLE010000045">
    <property type="protein sequence ID" value="MEK0253132.1"/>
    <property type="molecule type" value="Genomic_DNA"/>
</dbReference>
<feature type="domain" description="ATPase AAA-type core" evidence="1">
    <location>
        <begin position="26"/>
        <end position="332"/>
    </location>
</feature>
<keyword evidence="2" id="KW-0067">ATP-binding</keyword>
<dbReference type="GO" id="GO:0006302">
    <property type="term" value="P:double-strand break repair"/>
    <property type="evidence" value="ECO:0007669"/>
    <property type="project" value="TreeGrafter"/>
</dbReference>
<keyword evidence="5" id="KW-1185">Reference proteome</keyword>
<proteinExistence type="predicted"/>
<dbReference type="InterPro" id="IPR003959">
    <property type="entry name" value="ATPase_AAA_core"/>
</dbReference>
<dbReference type="Pfam" id="PF13304">
    <property type="entry name" value="AAA_21"/>
    <property type="match status" value="1"/>
</dbReference>
<dbReference type="AlphaFoldDB" id="A0AAW5RDH1"/>
<dbReference type="Proteomes" id="UP001498501">
    <property type="component" value="Unassembled WGS sequence"/>
</dbReference>
<dbReference type="GO" id="GO:0005524">
    <property type="term" value="F:ATP binding"/>
    <property type="evidence" value="ECO:0007669"/>
    <property type="project" value="UniProtKB-KW"/>
</dbReference>
<name>A0AAW5RDH1_ACIJU</name>
<sequence length="385" mass="44273">MKIKSINASYSSRKVNIQDVEFNKGLTLLVGASGVGKTQILDAICDIKTVALGESINGFSWQIEFSIDEHDYLWSGEFNGVEEDALARVQGLFSKSKSRSNSNARIKTEQLYIDSDLIIHREEEQIIFKGSPTLKLAPNESCIKLLQQENLITPIFESFKKVKLIASQDETPFANIAVGLNNQDFNSFNELRALTSHILEKAYLCQNKFEDKFEDICEAYKEIFPFIKNIEIMQTELNIPNSDGKKLYQYMYRILEDGVEDWIYQEQISSGMKKVFLQLCYLLLSPPQSIFLIDEFENGFGVNCIDAISEWLLKPNMKYQFIITSHHPYIINHIPSKRWKIVSRNKNIIQAYEADRFLDESNHESFIKLINLPIYKLGASTNIDN</sequence>
<gene>
    <name evidence="2" type="ORF">KTH64_11485</name>
    <name evidence="3" type="ORF">WM018_11645</name>
</gene>
<comment type="caution">
    <text evidence="2">The sequence shown here is derived from an EMBL/GenBank/DDBJ whole genome shotgun (WGS) entry which is preliminary data.</text>
</comment>
<dbReference type="GO" id="GO:0000731">
    <property type="term" value="P:DNA synthesis involved in DNA repair"/>
    <property type="evidence" value="ECO:0007669"/>
    <property type="project" value="TreeGrafter"/>
</dbReference>
<dbReference type="EMBL" id="JAHPRE010000046">
    <property type="protein sequence ID" value="MCU4397559.1"/>
    <property type="molecule type" value="Genomic_DNA"/>
</dbReference>
<dbReference type="SUPFAM" id="SSF52540">
    <property type="entry name" value="P-loop containing nucleoside triphosphate hydrolases"/>
    <property type="match status" value="1"/>
</dbReference>
<dbReference type="PANTHER" id="PTHR32182">
    <property type="entry name" value="DNA REPLICATION AND REPAIR PROTEIN RECF"/>
    <property type="match status" value="1"/>
</dbReference>
<dbReference type="Proteomes" id="UP001208534">
    <property type="component" value="Unassembled WGS sequence"/>
</dbReference>
<evidence type="ECO:0000259" key="1">
    <source>
        <dbReference type="Pfam" id="PF13304"/>
    </source>
</evidence>